<evidence type="ECO:0000256" key="2">
    <source>
        <dbReference type="ARBA" id="ARBA00022777"/>
    </source>
</evidence>
<dbReference type="InterPro" id="IPR052016">
    <property type="entry name" value="Bact_Sigma-Reg"/>
</dbReference>
<dbReference type="AlphaFoldDB" id="A0AA96WNY7"/>
<dbReference type="Gene3D" id="3.30.450.40">
    <property type="match status" value="1"/>
</dbReference>
<dbReference type="PANTHER" id="PTHR43156:SF2">
    <property type="entry name" value="STAGE II SPORULATION PROTEIN E"/>
    <property type="match status" value="1"/>
</dbReference>
<dbReference type="InterPro" id="IPR011006">
    <property type="entry name" value="CheY-like_superfamily"/>
</dbReference>
<dbReference type="SUPFAM" id="SSF52172">
    <property type="entry name" value="CheY-like"/>
    <property type="match status" value="1"/>
</dbReference>
<dbReference type="Pfam" id="PF01590">
    <property type="entry name" value="GAF"/>
    <property type="match status" value="1"/>
</dbReference>
<keyword evidence="4" id="KW-0597">Phosphoprotein</keyword>
<dbReference type="Pfam" id="PF07228">
    <property type="entry name" value="SpoIIE"/>
    <property type="match status" value="1"/>
</dbReference>
<dbReference type="InterPro" id="IPR001932">
    <property type="entry name" value="PPM-type_phosphatase-like_dom"/>
</dbReference>
<organism evidence="6">
    <name type="scientific">Leptolyngbya sp. NK1-12</name>
    <dbReference type="NCBI Taxonomy" id="2547451"/>
    <lineage>
        <taxon>Bacteria</taxon>
        <taxon>Bacillati</taxon>
        <taxon>Cyanobacteriota</taxon>
        <taxon>Cyanophyceae</taxon>
        <taxon>Leptolyngbyales</taxon>
        <taxon>Leptolyngbyaceae</taxon>
        <taxon>Leptolyngbya group</taxon>
        <taxon>Leptolyngbya</taxon>
    </lineage>
</organism>
<dbReference type="PROSITE" id="PS50110">
    <property type="entry name" value="RESPONSE_REGULATORY"/>
    <property type="match status" value="1"/>
</dbReference>
<dbReference type="GO" id="GO:0016301">
    <property type="term" value="F:kinase activity"/>
    <property type="evidence" value="ECO:0007669"/>
    <property type="project" value="UniProtKB-KW"/>
</dbReference>
<keyword evidence="1" id="KW-0808">Transferase</keyword>
<dbReference type="Gene3D" id="3.40.50.2300">
    <property type="match status" value="1"/>
</dbReference>
<dbReference type="RefSeq" id="WP_316431695.1">
    <property type="nucleotide sequence ID" value="NZ_CP053586.1"/>
</dbReference>
<evidence type="ECO:0000313" key="6">
    <source>
        <dbReference type="EMBL" id="WNZ25541.1"/>
    </source>
</evidence>
<dbReference type="SUPFAM" id="SSF55781">
    <property type="entry name" value="GAF domain-like"/>
    <property type="match status" value="1"/>
</dbReference>
<sequence>MAEPESNRLKLMVVDDEADNLDLLYRTFRRDFDVLKADSGPKALQLLEQHGEMAVIISDQRMPRMNGTEFLSRTVERFPDTLRILLTGYTDVEDLVGAINAGKVFKYITKPWNPKDLRTIVMQAADTYRIVKQRTNELHRALRRESIFNAVTTAVRESLDYHSMLQTVVRTIGQTFAADGCLLRPVERLNGSPQCQFASEAFTYAATNTADPTAIDAPFRESALDDSKPLDPIGSSAAALGVPEPDLALLMTLTQTCQSQLLSIVEPSPYTQLIVPLICQQEPVAVLVLHKQGSAVWAEEEIRLIESVAEQAALAISQAKLYQRIQAQTEQMRAELAVARQIQTNLLRQTFPDLETVKIQAYCFPAREIGGDFFEIYVHPQGDIWLAVGDVSGKGVPAALFMASAISLLRRELAQEISPAPNIVMQNLNHSLSDNLVNSNCFITLILARYTPTTRDLVYANAGHIYPLVWSQRQLEKERQTVEVVSVEPTYLKTRGVPLGILPVWKAAAGQLTLQSGDVLLLTSDGITEAALESSTQARTMLHQAGLWHLISQQRGSLNLKDLLSVIQMKTQVQEDDQTILSLEVL</sequence>
<dbReference type="Gene3D" id="3.60.40.10">
    <property type="entry name" value="PPM-type phosphatase domain"/>
    <property type="match status" value="1"/>
</dbReference>
<reference evidence="6" key="1">
    <citation type="submission" date="2020-05" db="EMBL/GenBank/DDBJ databases">
        <authorList>
            <person name="Zhu T."/>
            <person name="Keshari N."/>
            <person name="Lu X."/>
        </authorList>
    </citation>
    <scope>NUCLEOTIDE SEQUENCE</scope>
    <source>
        <strain evidence="6">NK1-12</strain>
    </source>
</reference>
<evidence type="ECO:0000256" key="3">
    <source>
        <dbReference type="ARBA" id="ARBA00022801"/>
    </source>
</evidence>
<gene>
    <name evidence="6" type="ORF">HJG54_23620</name>
</gene>
<dbReference type="Gene3D" id="6.10.140.590">
    <property type="match status" value="1"/>
</dbReference>
<dbReference type="InterPro" id="IPR001789">
    <property type="entry name" value="Sig_transdc_resp-reg_receiver"/>
</dbReference>
<feature type="domain" description="Response regulatory" evidence="5">
    <location>
        <begin position="10"/>
        <end position="125"/>
    </location>
</feature>
<dbReference type="SMART" id="SM00065">
    <property type="entry name" value="GAF"/>
    <property type="match status" value="1"/>
</dbReference>
<keyword evidence="3" id="KW-0378">Hydrolase</keyword>
<dbReference type="EMBL" id="CP053586">
    <property type="protein sequence ID" value="WNZ25541.1"/>
    <property type="molecule type" value="Genomic_DNA"/>
</dbReference>
<dbReference type="InterPro" id="IPR003018">
    <property type="entry name" value="GAF"/>
</dbReference>
<dbReference type="GO" id="GO:0016791">
    <property type="term" value="F:phosphatase activity"/>
    <property type="evidence" value="ECO:0007669"/>
    <property type="project" value="TreeGrafter"/>
</dbReference>
<dbReference type="CDD" id="cd17569">
    <property type="entry name" value="REC_HupR-like"/>
    <property type="match status" value="1"/>
</dbReference>
<dbReference type="PANTHER" id="PTHR43156">
    <property type="entry name" value="STAGE II SPORULATION PROTEIN E-RELATED"/>
    <property type="match status" value="1"/>
</dbReference>
<accession>A0AA96WNY7</accession>
<proteinExistence type="predicted"/>
<evidence type="ECO:0000256" key="4">
    <source>
        <dbReference type="PROSITE-ProRule" id="PRU00169"/>
    </source>
</evidence>
<dbReference type="SMART" id="SM00331">
    <property type="entry name" value="PP2C_SIG"/>
    <property type="match status" value="1"/>
</dbReference>
<dbReference type="GO" id="GO:0000160">
    <property type="term" value="P:phosphorelay signal transduction system"/>
    <property type="evidence" value="ECO:0007669"/>
    <property type="project" value="InterPro"/>
</dbReference>
<dbReference type="Pfam" id="PF00072">
    <property type="entry name" value="Response_reg"/>
    <property type="match status" value="1"/>
</dbReference>
<dbReference type="SMART" id="SM00448">
    <property type="entry name" value="REC"/>
    <property type="match status" value="1"/>
</dbReference>
<protein>
    <submittedName>
        <fullName evidence="6">SpoIIE family protein phosphatase</fullName>
    </submittedName>
</protein>
<evidence type="ECO:0000256" key="1">
    <source>
        <dbReference type="ARBA" id="ARBA00022679"/>
    </source>
</evidence>
<evidence type="ECO:0000259" key="5">
    <source>
        <dbReference type="PROSITE" id="PS50110"/>
    </source>
</evidence>
<dbReference type="InterPro" id="IPR036457">
    <property type="entry name" value="PPM-type-like_dom_sf"/>
</dbReference>
<dbReference type="InterPro" id="IPR029016">
    <property type="entry name" value="GAF-like_dom_sf"/>
</dbReference>
<dbReference type="SUPFAM" id="SSF81606">
    <property type="entry name" value="PP2C-like"/>
    <property type="match status" value="1"/>
</dbReference>
<feature type="modified residue" description="4-aspartylphosphate" evidence="4">
    <location>
        <position position="59"/>
    </location>
</feature>
<name>A0AA96WNY7_9CYAN</name>
<keyword evidence="2" id="KW-0418">Kinase</keyword>